<keyword evidence="8 10" id="KW-0371">Homeobox</keyword>
<evidence type="ECO:0000256" key="4">
    <source>
        <dbReference type="ARBA" id="ARBA00022737"/>
    </source>
</evidence>
<dbReference type="OrthoDB" id="125004at2759"/>
<evidence type="ECO:0000256" key="3">
    <source>
        <dbReference type="ARBA" id="ARBA00022723"/>
    </source>
</evidence>
<dbReference type="RefSeq" id="XP_002116505.1">
    <property type="nucleotide sequence ID" value="XM_002116469.1"/>
</dbReference>
<sequence length="265" mass="30634">MLILISFFECPDQLPFCSGCGGKINDRYILQVAPDMQYHAACLKCASCQQLLDEKETCFLRNGKPYCKSDFKMLFHNRCTKCNRIFEPSEFIMRAKGNPYHIDCFRCHSCMRKLIPGDRYGVDTYILYCKEHYLNKMSSSSNHDTLQSTMADSDWQNSDNTDTKSQSTHAKSKQLTSRKGMKGTRIRTVLNEKQLQTLRSYYASNPRPDSTVKEKLVELTGLNPRVIRVWFQNKRCKDKKIKAAGEQALEEEVVRIILQYTVSIC</sequence>
<dbReference type="InterPro" id="IPR047169">
    <property type="entry name" value="ISL1/2-like"/>
</dbReference>
<dbReference type="Proteomes" id="UP000009022">
    <property type="component" value="Unassembled WGS sequence"/>
</dbReference>
<keyword evidence="3 11" id="KW-0479">Metal-binding</keyword>
<feature type="region of interest" description="Disordered" evidence="13">
    <location>
        <begin position="145"/>
        <end position="182"/>
    </location>
</feature>
<evidence type="ECO:0000256" key="2">
    <source>
        <dbReference type="ARBA" id="ARBA00022473"/>
    </source>
</evidence>
<evidence type="ECO:0000256" key="9">
    <source>
        <dbReference type="ARBA" id="ARBA00023242"/>
    </source>
</evidence>
<feature type="domain" description="Homeobox" evidence="15">
    <location>
        <begin position="181"/>
        <end position="241"/>
    </location>
</feature>
<dbReference type="Gene3D" id="1.10.10.60">
    <property type="entry name" value="Homeodomain-like"/>
    <property type="match status" value="1"/>
</dbReference>
<dbReference type="GO" id="GO:0007409">
    <property type="term" value="P:axonogenesis"/>
    <property type="evidence" value="ECO:0000318"/>
    <property type="project" value="GO_Central"/>
</dbReference>
<dbReference type="STRING" id="10228.B3S8C8"/>
<evidence type="ECO:0000256" key="8">
    <source>
        <dbReference type="ARBA" id="ARBA00023155"/>
    </source>
</evidence>
<dbReference type="KEGG" id="tad:TRIADDRAFT_30944"/>
<gene>
    <name evidence="16" type="ORF">TRIADDRAFT_30944</name>
</gene>
<accession>B3S8C8</accession>
<keyword evidence="2" id="KW-0217">Developmental protein</keyword>
<dbReference type="InterPro" id="IPR001356">
    <property type="entry name" value="HD"/>
</dbReference>
<keyword evidence="5 11" id="KW-0862">Zinc</keyword>
<dbReference type="GO" id="GO:0000981">
    <property type="term" value="F:DNA-binding transcription factor activity, RNA polymerase II-specific"/>
    <property type="evidence" value="ECO:0007669"/>
    <property type="project" value="InterPro"/>
</dbReference>
<evidence type="ECO:0000256" key="13">
    <source>
        <dbReference type="SAM" id="MobiDB-lite"/>
    </source>
</evidence>
<dbReference type="PhylomeDB" id="B3S8C8"/>
<dbReference type="FunCoup" id="B3S8C8">
    <property type="interactions" value="354"/>
</dbReference>
<dbReference type="GO" id="GO:0003677">
    <property type="term" value="F:DNA binding"/>
    <property type="evidence" value="ECO:0007669"/>
    <property type="project" value="UniProtKB-UniRule"/>
</dbReference>
<dbReference type="CDD" id="cd00086">
    <property type="entry name" value="homeodomain"/>
    <property type="match status" value="1"/>
</dbReference>
<dbReference type="AlphaFoldDB" id="B3S8C8"/>
<evidence type="ECO:0000259" key="14">
    <source>
        <dbReference type="PROSITE" id="PS50023"/>
    </source>
</evidence>
<dbReference type="FunFam" id="2.10.110.10:FF:000034">
    <property type="entry name" value="Insulin gene enhancer protein ISL"/>
    <property type="match status" value="1"/>
</dbReference>
<reference evidence="16 17" key="1">
    <citation type="journal article" date="2008" name="Nature">
        <title>The Trichoplax genome and the nature of placozoans.</title>
        <authorList>
            <person name="Srivastava M."/>
            <person name="Begovic E."/>
            <person name="Chapman J."/>
            <person name="Putnam N.H."/>
            <person name="Hellsten U."/>
            <person name="Kawashima T."/>
            <person name="Kuo A."/>
            <person name="Mitros T."/>
            <person name="Salamov A."/>
            <person name="Carpenter M.L."/>
            <person name="Signorovitch A.Y."/>
            <person name="Moreno M.A."/>
            <person name="Kamm K."/>
            <person name="Grimwood J."/>
            <person name="Schmutz J."/>
            <person name="Shapiro H."/>
            <person name="Grigoriev I.V."/>
            <person name="Buss L.W."/>
            <person name="Schierwater B."/>
            <person name="Dellaporta S.L."/>
            <person name="Rokhsar D.S."/>
        </authorList>
    </citation>
    <scope>NUCLEOTIDE SEQUENCE [LARGE SCALE GENOMIC DNA]</scope>
    <source>
        <strain evidence="16 17">Grell-BS-1999</strain>
    </source>
</reference>
<dbReference type="SUPFAM" id="SSF57716">
    <property type="entry name" value="Glucocorticoid receptor-like (DNA-binding domain)"/>
    <property type="match status" value="2"/>
</dbReference>
<feature type="compositionally biased region" description="Polar residues" evidence="13">
    <location>
        <begin position="145"/>
        <end position="177"/>
    </location>
</feature>
<keyword evidence="17" id="KW-1185">Reference proteome</keyword>
<evidence type="ECO:0000256" key="5">
    <source>
        <dbReference type="ARBA" id="ARBA00022833"/>
    </source>
</evidence>
<dbReference type="EMBL" id="DS985255">
    <property type="protein sequence ID" value="EDV21175.1"/>
    <property type="molecule type" value="Genomic_DNA"/>
</dbReference>
<evidence type="ECO:0000256" key="11">
    <source>
        <dbReference type="PROSITE-ProRule" id="PRU00125"/>
    </source>
</evidence>
<dbReference type="InterPro" id="IPR009057">
    <property type="entry name" value="Homeodomain-like_sf"/>
</dbReference>
<dbReference type="GO" id="GO:0048665">
    <property type="term" value="P:neuron fate specification"/>
    <property type="evidence" value="ECO:0000318"/>
    <property type="project" value="GO_Central"/>
</dbReference>
<evidence type="ECO:0000313" key="16">
    <source>
        <dbReference type="EMBL" id="EDV21175.1"/>
    </source>
</evidence>
<evidence type="ECO:0000256" key="6">
    <source>
        <dbReference type="ARBA" id="ARBA00023038"/>
    </source>
</evidence>
<dbReference type="OMA" id="PQNNGFH"/>
<dbReference type="InterPro" id="IPR017970">
    <property type="entry name" value="Homeobox_CS"/>
</dbReference>
<dbReference type="FunFam" id="2.10.110.10:FF:000266">
    <property type="entry name" value="Insulin gene enhancer protein ISL-1"/>
    <property type="match status" value="1"/>
</dbReference>
<evidence type="ECO:0000313" key="17">
    <source>
        <dbReference type="Proteomes" id="UP000009022"/>
    </source>
</evidence>
<dbReference type="SMART" id="SM00132">
    <property type="entry name" value="LIM"/>
    <property type="match status" value="2"/>
</dbReference>
<dbReference type="GeneID" id="6757623"/>
<evidence type="ECO:0000256" key="7">
    <source>
        <dbReference type="ARBA" id="ARBA00023125"/>
    </source>
</evidence>
<dbReference type="eggNOG" id="KOG0490">
    <property type="taxonomic scope" value="Eukaryota"/>
</dbReference>
<keyword evidence="6 11" id="KW-0440">LIM domain</keyword>
<dbReference type="PROSITE" id="PS50071">
    <property type="entry name" value="HOMEOBOX_2"/>
    <property type="match status" value="1"/>
</dbReference>
<dbReference type="GO" id="GO:0046872">
    <property type="term" value="F:metal ion binding"/>
    <property type="evidence" value="ECO:0007669"/>
    <property type="project" value="UniProtKB-KW"/>
</dbReference>
<evidence type="ECO:0000256" key="10">
    <source>
        <dbReference type="PROSITE-ProRule" id="PRU00108"/>
    </source>
</evidence>
<dbReference type="HOGENOM" id="CLU_027802_2_0_1"/>
<name>B3S8C8_TRIAD</name>
<dbReference type="InterPro" id="IPR001781">
    <property type="entry name" value="Znf_LIM"/>
</dbReference>
<keyword evidence="7 10" id="KW-0238">DNA-binding</keyword>
<dbReference type="Pfam" id="PF00412">
    <property type="entry name" value="LIM"/>
    <property type="match status" value="2"/>
</dbReference>
<evidence type="ECO:0000259" key="15">
    <source>
        <dbReference type="PROSITE" id="PS50071"/>
    </source>
</evidence>
<organism evidence="16 17">
    <name type="scientific">Trichoplax adhaerens</name>
    <name type="common">Trichoplax reptans</name>
    <dbReference type="NCBI Taxonomy" id="10228"/>
    <lineage>
        <taxon>Eukaryota</taxon>
        <taxon>Metazoa</taxon>
        <taxon>Placozoa</taxon>
        <taxon>Uniplacotomia</taxon>
        <taxon>Trichoplacea</taxon>
        <taxon>Trichoplacidae</taxon>
        <taxon>Trichoplax</taxon>
    </lineage>
</organism>
<dbReference type="CDD" id="cd09366">
    <property type="entry name" value="LIM1_Isl"/>
    <property type="match status" value="1"/>
</dbReference>
<dbReference type="SUPFAM" id="SSF46689">
    <property type="entry name" value="Homeodomain-like"/>
    <property type="match status" value="1"/>
</dbReference>
<dbReference type="CTD" id="6757623"/>
<dbReference type="PANTHER" id="PTHR24204">
    <property type="entry name" value="INSULIN GENE ENHANCER PROTEIN"/>
    <property type="match status" value="1"/>
</dbReference>
<dbReference type="PROSITE" id="PS00478">
    <property type="entry name" value="LIM_DOMAIN_1"/>
    <property type="match status" value="2"/>
</dbReference>
<feature type="DNA-binding region" description="Homeobox" evidence="10">
    <location>
        <begin position="183"/>
        <end position="242"/>
    </location>
</feature>
<dbReference type="PANTHER" id="PTHR24204:SF8">
    <property type="entry name" value="TAILUP, ISOFORM A"/>
    <property type="match status" value="1"/>
</dbReference>
<dbReference type="Gene3D" id="2.10.110.10">
    <property type="entry name" value="Cysteine Rich Protein"/>
    <property type="match status" value="2"/>
</dbReference>
<dbReference type="SMART" id="SM00389">
    <property type="entry name" value="HOX"/>
    <property type="match status" value="1"/>
</dbReference>
<dbReference type="PROSITE" id="PS00027">
    <property type="entry name" value="HOMEOBOX_1"/>
    <property type="match status" value="1"/>
</dbReference>
<dbReference type="FunFam" id="1.10.10.60:FF:000041">
    <property type="entry name" value="insulin gene enhancer protein ISL-1"/>
    <property type="match status" value="1"/>
</dbReference>
<dbReference type="GO" id="GO:0045944">
    <property type="term" value="P:positive regulation of transcription by RNA polymerase II"/>
    <property type="evidence" value="ECO:0007669"/>
    <property type="project" value="InterPro"/>
</dbReference>
<dbReference type="Pfam" id="PF00046">
    <property type="entry name" value="Homeodomain"/>
    <property type="match status" value="1"/>
</dbReference>
<dbReference type="InterPro" id="IPR047244">
    <property type="entry name" value="ISL1/2-like_LIM1"/>
</dbReference>
<protein>
    <submittedName>
        <fullName evidence="16">Uncharacterized protein</fullName>
    </submittedName>
</protein>
<feature type="domain" description="LIM zinc-binding" evidence="14">
    <location>
        <begin position="15"/>
        <end position="77"/>
    </location>
</feature>
<comment type="subcellular location">
    <subcellularLocation>
        <location evidence="1 10 12">Nucleus</location>
    </subcellularLocation>
</comment>
<feature type="domain" description="LIM zinc-binding" evidence="14">
    <location>
        <begin position="78"/>
        <end position="139"/>
    </location>
</feature>
<dbReference type="GO" id="GO:0005634">
    <property type="term" value="C:nucleus"/>
    <property type="evidence" value="ECO:0007669"/>
    <property type="project" value="UniProtKB-SubCell"/>
</dbReference>
<keyword evidence="9 10" id="KW-0539">Nucleus</keyword>
<proteinExistence type="predicted"/>
<dbReference type="PROSITE" id="PS50023">
    <property type="entry name" value="LIM_DOMAIN_2"/>
    <property type="match status" value="2"/>
</dbReference>
<evidence type="ECO:0000256" key="1">
    <source>
        <dbReference type="ARBA" id="ARBA00004123"/>
    </source>
</evidence>
<evidence type="ECO:0000256" key="12">
    <source>
        <dbReference type="RuleBase" id="RU000682"/>
    </source>
</evidence>
<dbReference type="InParanoid" id="B3S8C8"/>
<keyword evidence="4" id="KW-0677">Repeat</keyword>